<feature type="chain" id="PRO_5012506254" evidence="2">
    <location>
        <begin position="24"/>
        <end position="196"/>
    </location>
</feature>
<organism evidence="5 6">
    <name type="scientific">Methyloprofundus sedimenti</name>
    <dbReference type="NCBI Taxonomy" id="1420851"/>
    <lineage>
        <taxon>Bacteria</taxon>
        <taxon>Pseudomonadati</taxon>
        <taxon>Pseudomonadota</taxon>
        <taxon>Gammaproteobacteria</taxon>
        <taxon>Methylococcales</taxon>
        <taxon>Methylococcaceae</taxon>
        <taxon>Methyloprofundus</taxon>
    </lineage>
</organism>
<evidence type="ECO:0000313" key="5">
    <source>
        <dbReference type="EMBL" id="OQK17517.1"/>
    </source>
</evidence>
<dbReference type="CDD" id="cd00254">
    <property type="entry name" value="LT-like"/>
    <property type="match status" value="1"/>
</dbReference>
<evidence type="ECO:0000256" key="2">
    <source>
        <dbReference type="SAM" id="SignalP"/>
    </source>
</evidence>
<keyword evidence="6" id="KW-1185">Reference proteome</keyword>
<dbReference type="SUPFAM" id="SSF53955">
    <property type="entry name" value="Lysozyme-like"/>
    <property type="match status" value="1"/>
</dbReference>
<dbReference type="EMBL" id="LPUF01000001">
    <property type="protein sequence ID" value="OQK17517.1"/>
    <property type="molecule type" value="Genomic_DNA"/>
</dbReference>
<dbReference type="PANTHER" id="PTHR37423:SF2">
    <property type="entry name" value="MEMBRANE-BOUND LYTIC MUREIN TRANSGLYCOSYLASE C"/>
    <property type="match status" value="1"/>
</dbReference>
<feature type="domain" description="DUF4124" evidence="4">
    <location>
        <begin position="14"/>
        <end position="46"/>
    </location>
</feature>
<dbReference type="AlphaFoldDB" id="A0A1V8M7I7"/>
<dbReference type="STRING" id="1420851.AU255_06490"/>
<evidence type="ECO:0000259" key="3">
    <source>
        <dbReference type="Pfam" id="PF01464"/>
    </source>
</evidence>
<protein>
    <submittedName>
        <fullName evidence="5">Lytic transglycosylase</fullName>
    </submittedName>
</protein>
<accession>A0A1V8M7I7</accession>
<feature type="signal peptide" evidence="2">
    <location>
        <begin position="1"/>
        <end position="23"/>
    </location>
</feature>
<sequence length="196" mass="22178">MFNCRKSCFCVLGLIVASSSSWADVYKYTAPDGKVYYTDRPEHKKYKLIIRSKPKGYQASFKYLKMNKKKYTPLIEEAATKHGIDPKLVHAVIYAESAYNSTAVSSAGAVGLMQLMPGTAQQYGALNRKDPKQNIFAGTQYLKYLLDLFNDDLRLSIAAYNAGENAVKKYNNKIPPYPETQKYVKEVLRLYQKSKG</sequence>
<dbReference type="InterPro" id="IPR025392">
    <property type="entry name" value="DUF4124"/>
</dbReference>
<gene>
    <name evidence="5" type="ORF">AU255_06490</name>
</gene>
<dbReference type="Proteomes" id="UP000191980">
    <property type="component" value="Unassembled WGS sequence"/>
</dbReference>
<comment type="similarity">
    <text evidence="1">Belongs to the transglycosylase Slt family.</text>
</comment>
<dbReference type="InterPro" id="IPR008258">
    <property type="entry name" value="Transglycosylase_SLT_dom_1"/>
</dbReference>
<comment type="caution">
    <text evidence="5">The sequence shown here is derived from an EMBL/GenBank/DDBJ whole genome shotgun (WGS) entry which is preliminary data.</text>
</comment>
<dbReference type="OrthoDB" id="92254at2"/>
<dbReference type="PANTHER" id="PTHR37423">
    <property type="entry name" value="SOLUBLE LYTIC MUREIN TRANSGLYCOSYLASE-RELATED"/>
    <property type="match status" value="1"/>
</dbReference>
<dbReference type="Gene3D" id="1.10.530.10">
    <property type="match status" value="1"/>
</dbReference>
<proteinExistence type="inferred from homology"/>
<dbReference type="Pfam" id="PF01464">
    <property type="entry name" value="SLT"/>
    <property type="match status" value="1"/>
</dbReference>
<dbReference type="Pfam" id="PF13511">
    <property type="entry name" value="DUF4124"/>
    <property type="match status" value="1"/>
</dbReference>
<reference evidence="5 6" key="1">
    <citation type="submission" date="2015-12" db="EMBL/GenBank/DDBJ databases">
        <authorList>
            <person name="Shamseldin A."/>
            <person name="Moawad H."/>
            <person name="Abd El-Rahim W.M."/>
            <person name="Sadowsky M.J."/>
        </authorList>
    </citation>
    <scope>NUCLEOTIDE SEQUENCE [LARGE SCALE GENOMIC DNA]</scope>
    <source>
        <strain evidence="5 6">WF1</strain>
    </source>
</reference>
<keyword evidence="2" id="KW-0732">Signal</keyword>
<dbReference type="InterPro" id="IPR023346">
    <property type="entry name" value="Lysozyme-like_dom_sf"/>
</dbReference>
<name>A0A1V8M7I7_9GAMM</name>
<evidence type="ECO:0000313" key="6">
    <source>
        <dbReference type="Proteomes" id="UP000191980"/>
    </source>
</evidence>
<evidence type="ECO:0000259" key="4">
    <source>
        <dbReference type="Pfam" id="PF13511"/>
    </source>
</evidence>
<feature type="domain" description="Transglycosylase SLT" evidence="3">
    <location>
        <begin position="74"/>
        <end position="173"/>
    </location>
</feature>
<evidence type="ECO:0000256" key="1">
    <source>
        <dbReference type="ARBA" id="ARBA00007734"/>
    </source>
</evidence>